<dbReference type="AlphaFoldDB" id="A0A1K2HRH3"/>
<keyword evidence="1" id="KW-0732">Signal</keyword>
<name>A0A1K2HRH3_9NEIS</name>
<feature type="signal peptide" evidence="1">
    <location>
        <begin position="1"/>
        <end position="19"/>
    </location>
</feature>
<evidence type="ECO:0008006" key="4">
    <source>
        <dbReference type="Google" id="ProtNLM"/>
    </source>
</evidence>
<organism evidence="2 3">
    <name type="scientific">Chitinimonas taiwanensis DSM 18899</name>
    <dbReference type="NCBI Taxonomy" id="1121279"/>
    <lineage>
        <taxon>Bacteria</taxon>
        <taxon>Pseudomonadati</taxon>
        <taxon>Pseudomonadota</taxon>
        <taxon>Betaproteobacteria</taxon>
        <taxon>Neisseriales</taxon>
        <taxon>Chitinibacteraceae</taxon>
        <taxon>Chitinimonas</taxon>
    </lineage>
</organism>
<keyword evidence="3" id="KW-1185">Reference proteome</keyword>
<evidence type="ECO:0000313" key="3">
    <source>
        <dbReference type="Proteomes" id="UP000186513"/>
    </source>
</evidence>
<proteinExistence type="predicted"/>
<sequence length="500" mass="53637">MHFPMTRASLLLATMLALSACGGGGESGQTPPPVAVTPLTTVSGIAAAGAPLQGTIIIKDGFNNLKATGIKADGSFSFDVSQMKAPFMLRAQGDANGTSYVLHAAATDADGNGHFNVTPLSELIVARAVGQSPAQFYAAANFSQLGKTQLDQQEAALQARIQPLLDAAKVPSSVDLRRQVFAADLTGLDAVLEAVEVSIDADNKQFTLRNRLNGATLSDGLRGSQGNSTLKADADSSEALEAVAASVKLAKQHLSLNEFTQGQEILALLHPDYLSYGHTKADEAKDLEYLASSTSTDYDRSIKRTLISYQIQGFKDGVLTLALDTAQRSSMKAWNNKDQRSVDLQFKRDAAGKWLLQGNQYPAGFTSIEPANASTTACFENCKYMAIELYDSVNNKIKDGFAYAVVKGPGLPEGGVRATYTPSKFSDNSGSWVFDKVKTNSAMNPDGSFDLNTHMLWIKTDVAKAQMGKWPVYALEVFDRTGKLIYIEREVPSIPVVPRT</sequence>
<feature type="chain" id="PRO_5012905166" description="Carboxypeptidase regulatory-like domain-containing protein" evidence="1">
    <location>
        <begin position="20"/>
        <end position="500"/>
    </location>
</feature>
<protein>
    <recommendedName>
        <fullName evidence="4">Carboxypeptidase regulatory-like domain-containing protein</fullName>
    </recommendedName>
</protein>
<evidence type="ECO:0000313" key="2">
    <source>
        <dbReference type="EMBL" id="SFZ79339.1"/>
    </source>
</evidence>
<gene>
    <name evidence="2" type="ORF">SAMN02745887_03520</name>
</gene>
<reference evidence="2 3" key="1">
    <citation type="submission" date="2016-11" db="EMBL/GenBank/DDBJ databases">
        <authorList>
            <person name="Jaros S."/>
            <person name="Januszkiewicz K."/>
            <person name="Wedrychowicz H."/>
        </authorList>
    </citation>
    <scope>NUCLEOTIDE SEQUENCE [LARGE SCALE GENOMIC DNA]</scope>
    <source>
        <strain evidence="2 3">DSM 18899</strain>
    </source>
</reference>
<evidence type="ECO:0000256" key="1">
    <source>
        <dbReference type="SAM" id="SignalP"/>
    </source>
</evidence>
<dbReference type="Proteomes" id="UP000186513">
    <property type="component" value="Unassembled WGS sequence"/>
</dbReference>
<dbReference type="EMBL" id="FPKR01000016">
    <property type="protein sequence ID" value="SFZ79339.1"/>
    <property type="molecule type" value="Genomic_DNA"/>
</dbReference>
<accession>A0A1K2HRH3</accession>
<dbReference type="PROSITE" id="PS51257">
    <property type="entry name" value="PROKAR_LIPOPROTEIN"/>
    <property type="match status" value="1"/>
</dbReference>
<dbReference type="STRING" id="1121279.SAMN02745887_03520"/>